<keyword evidence="2" id="KW-1134">Transmembrane beta strand</keyword>
<dbReference type="RefSeq" id="WP_237870605.1">
    <property type="nucleotide sequence ID" value="NZ_JAKLTR010000004.1"/>
</dbReference>
<keyword evidence="2" id="KW-0812">Transmembrane</keyword>
<dbReference type="InterPro" id="IPR010131">
    <property type="entry name" value="MdtP/NodT-like"/>
</dbReference>
<evidence type="ECO:0000256" key="3">
    <source>
        <dbReference type="SAM" id="Coils"/>
    </source>
</evidence>
<reference evidence="4" key="1">
    <citation type="submission" date="2022-01" db="EMBL/GenBank/DDBJ databases">
        <authorList>
            <person name="Jo J.-H."/>
            <person name="Im W.-T."/>
        </authorList>
    </citation>
    <scope>NUCLEOTIDE SEQUENCE</scope>
    <source>
        <strain evidence="4">NA20</strain>
    </source>
</reference>
<proteinExistence type="inferred from homology"/>
<evidence type="ECO:0000313" key="4">
    <source>
        <dbReference type="EMBL" id="MCG2614306.1"/>
    </source>
</evidence>
<dbReference type="Proteomes" id="UP001165367">
    <property type="component" value="Unassembled WGS sequence"/>
</dbReference>
<evidence type="ECO:0000313" key="5">
    <source>
        <dbReference type="Proteomes" id="UP001165367"/>
    </source>
</evidence>
<keyword evidence="3" id="KW-0175">Coiled coil</keyword>
<keyword evidence="2" id="KW-0564">Palmitate</keyword>
<keyword evidence="2" id="KW-0472">Membrane</keyword>
<evidence type="ECO:0000256" key="2">
    <source>
        <dbReference type="RuleBase" id="RU362097"/>
    </source>
</evidence>
<dbReference type="PROSITE" id="PS51257">
    <property type="entry name" value="PROKAR_LIPOPROTEIN"/>
    <property type="match status" value="1"/>
</dbReference>
<dbReference type="Gene3D" id="1.20.1600.10">
    <property type="entry name" value="Outer membrane efflux proteins (OEP)"/>
    <property type="match status" value="1"/>
</dbReference>
<comment type="similarity">
    <text evidence="1 2">Belongs to the outer membrane factor (OMF) (TC 1.B.17) family.</text>
</comment>
<organism evidence="4 5">
    <name type="scientific">Terrimonas ginsenosidimutans</name>
    <dbReference type="NCBI Taxonomy" id="2908004"/>
    <lineage>
        <taxon>Bacteria</taxon>
        <taxon>Pseudomonadati</taxon>
        <taxon>Bacteroidota</taxon>
        <taxon>Chitinophagia</taxon>
        <taxon>Chitinophagales</taxon>
        <taxon>Chitinophagaceae</taxon>
        <taxon>Terrimonas</taxon>
    </lineage>
</organism>
<feature type="coiled-coil region" evidence="3">
    <location>
        <begin position="432"/>
        <end position="459"/>
    </location>
</feature>
<dbReference type="PANTHER" id="PTHR30203:SF33">
    <property type="entry name" value="BLR4455 PROTEIN"/>
    <property type="match status" value="1"/>
</dbReference>
<evidence type="ECO:0000256" key="1">
    <source>
        <dbReference type="ARBA" id="ARBA00007613"/>
    </source>
</evidence>
<dbReference type="Pfam" id="PF02321">
    <property type="entry name" value="OEP"/>
    <property type="match status" value="2"/>
</dbReference>
<dbReference type="PANTHER" id="PTHR30203">
    <property type="entry name" value="OUTER MEMBRANE CATION EFFLUX PROTEIN"/>
    <property type="match status" value="1"/>
</dbReference>
<protein>
    <submittedName>
        <fullName evidence="4">Efflux transporter outer membrane subunit</fullName>
    </submittedName>
</protein>
<accession>A0ABS9KPS3</accession>
<comment type="subcellular location">
    <subcellularLocation>
        <location evidence="2">Cell membrane</location>
        <topology evidence="2">Lipid-anchor</topology>
    </subcellularLocation>
</comment>
<keyword evidence="5" id="KW-1185">Reference proteome</keyword>
<sequence>MKLLNRYTVSGAIMVLALSACTVGKKYSRTELNMPDSFREQPVAVTGDTVLLPWKTFFKEPVLVALIEKALAKNNDVAVAMMTMQQLDLNYKQAKLGLMPTLDLSVGANRNWLSKNSLNGSLSEQFIGTSYLDDYSATIRLSWEADIWGKAKMQKQVALSNYFAQKENLSALRTRLIAQVAQAYYNLISLDEQLNVAKRNVVLGDSTLYMIRLQYSSAQVNSLAVEQAEAQKKTAELLVPLALQDIAVQENALSILCGSYPEAVDRTGSLDAAMPEEVFPTGVPAMLLSRRPDVKASEFAVMAANSQTGLAKAAMYPTLSLTPSIGTNSFKFNSWFDLPGSLVKNVGANLTQPIFQKKALRTAYEVAQIEQQKVALQFRQSVLTAVGEVTDALAKSKYANERRVLVDQKKASLTKATNDALLLYRNGYANYLEVITAQNNALQNELEAINIKREKLNALTDLYRALGGGVE</sequence>
<name>A0ABS9KPS3_9BACT</name>
<keyword evidence="2" id="KW-0449">Lipoprotein</keyword>
<dbReference type="NCBIfam" id="TIGR01845">
    <property type="entry name" value="outer_NodT"/>
    <property type="match status" value="1"/>
</dbReference>
<gene>
    <name evidence="4" type="ORF">LZZ85_08430</name>
</gene>
<dbReference type="InterPro" id="IPR003423">
    <property type="entry name" value="OMP_efflux"/>
</dbReference>
<dbReference type="Gene3D" id="2.20.200.10">
    <property type="entry name" value="Outer membrane efflux proteins (OEP)"/>
    <property type="match status" value="1"/>
</dbReference>
<dbReference type="SUPFAM" id="SSF56954">
    <property type="entry name" value="Outer membrane efflux proteins (OEP)"/>
    <property type="match status" value="1"/>
</dbReference>
<comment type="caution">
    <text evidence="4">The sequence shown here is derived from an EMBL/GenBank/DDBJ whole genome shotgun (WGS) entry which is preliminary data.</text>
</comment>
<dbReference type="EMBL" id="JAKLTR010000004">
    <property type="protein sequence ID" value="MCG2614306.1"/>
    <property type="molecule type" value="Genomic_DNA"/>
</dbReference>